<dbReference type="Proteomes" id="UP001324427">
    <property type="component" value="Unassembled WGS sequence"/>
</dbReference>
<feature type="compositionally biased region" description="Basic and acidic residues" evidence="2">
    <location>
        <begin position="389"/>
        <end position="398"/>
    </location>
</feature>
<keyword evidence="3" id="KW-1133">Transmembrane helix</keyword>
<feature type="compositionally biased region" description="Polar residues" evidence="2">
    <location>
        <begin position="822"/>
        <end position="837"/>
    </location>
</feature>
<feature type="transmembrane region" description="Helical" evidence="3">
    <location>
        <begin position="652"/>
        <end position="679"/>
    </location>
</feature>
<name>A0AAV9JFT3_9PEZI</name>
<feature type="region of interest" description="Disordered" evidence="2">
    <location>
        <begin position="297"/>
        <end position="398"/>
    </location>
</feature>
<gene>
    <name evidence="5" type="ORF">LTR36_005516</name>
</gene>
<feature type="compositionally biased region" description="Pro residues" evidence="2">
    <location>
        <begin position="137"/>
        <end position="147"/>
    </location>
</feature>
<feature type="compositionally biased region" description="Pro residues" evidence="2">
    <location>
        <begin position="165"/>
        <end position="175"/>
    </location>
</feature>
<keyword evidence="6" id="KW-1185">Reference proteome</keyword>
<evidence type="ECO:0000256" key="3">
    <source>
        <dbReference type="SAM" id="Phobius"/>
    </source>
</evidence>
<dbReference type="PROSITE" id="PS50026">
    <property type="entry name" value="EGF_3"/>
    <property type="match status" value="1"/>
</dbReference>
<comment type="caution">
    <text evidence="1">Lacks conserved residue(s) required for the propagation of feature annotation.</text>
</comment>
<feature type="region of interest" description="Disordered" evidence="2">
    <location>
        <begin position="1"/>
        <end position="238"/>
    </location>
</feature>
<keyword evidence="1" id="KW-0245">EGF-like domain</keyword>
<evidence type="ECO:0000256" key="1">
    <source>
        <dbReference type="PROSITE-ProRule" id="PRU00076"/>
    </source>
</evidence>
<feature type="compositionally biased region" description="Polar residues" evidence="2">
    <location>
        <begin position="95"/>
        <end position="104"/>
    </location>
</feature>
<feature type="compositionally biased region" description="Low complexity" evidence="2">
    <location>
        <begin position="842"/>
        <end position="880"/>
    </location>
</feature>
<feature type="region of interest" description="Disordered" evidence="2">
    <location>
        <begin position="573"/>
        <end position="637"/>
    </location>
</feature>
<sequence length="955" mass="100475">MPPPQGRRPPPPGAGYGPQRGQPPMRPDRPAGPPNGGRFPVRPQHQQYAQPRPPPPPPPPQHSTENLYDGSEYGEPEYEQSDQWPLPARPFVQPQPRTNSPSNSARRPPQRPQRPDAPQPLQDLPRARVAPANQQYHPPPPPPPPPSHHGSGQWTGDGYSAPPGDYAPPNHPVPHAPSQQSPFMQAVKRPPLGPPPSARRGPASYYPQIAPVHPIAEEADSVRGSIRNPSVFTGHDSMKSYASSNAIPIGIPDYYLEQRDSMPSLPGAERPVSGPDSEYSHHDSYYASVMPAGARDYELDDRDELSPEPATVMRQASVGRKSKPTLTTVKSSEKVRRGSAAEGQSTLPSQQRSVVPSQDPMPAMAKEADIPHEPKLSSESDADSYDDAYNEKFGHSDKDLEAGGAAALAAATVAAPTYAEANRSRDILSNRTPGSDVLRSGTGLIDPSSSESENEGRKKSSRELLGASFPKVHQQRSREPSPLSREVDPRMAEILGQLEKGGALTPTESEKLKVPTGGLSERAGKRRPPRLQIDAVREAEARGSLTSLPDLIKRATRLASNLDRGKTASRLGMNWFDGAGDGDGEKRRSGSISDILASFPPPGLATPPGSRAEMRRSATGWSSRLRHSHLPSDSDAGEVRGRRRKRCCGLPLWLFILLLLLLILLVAAAVVVPVVLVVIPHQNDIGKSTSDSALSACQAKLTCQNGGANIITSAGSCQCLCVNGYTGSLCGTASSAGCTTTSVGSTDDATVGSAIPRLLSGSQSNFSVPLDGQTLLGLFSGADLSCSSENALVTFNNNAGAKRDLLDVAAGPTPTMRKRETATATSSGQDGAVTSNGIVFETGTPTAGSGSASSTSTSTSASASASSTASSSSSGSTSDSTSLDFARVAVLYILQASGQLTDAETAQENLQSYFTSGETSSGQTINPANVSLGNGFTCDLSGHSINLSNGTTVGQ</sequence>
<feature type="compositionally biased region" description="Basic and acidic residues" evidence="2">
    <location>
        <begin position="366"/>
        <end position="378"/>
    </location>
</feature>
<evidence type="ECO:0000259" key="4">
    <source>
        <dbReference type="PROSITE" id="PS50026"/>
    </source>
</evidence>
<evidence type="ECO:0000313" key="5">
    <source>
        <dbReference type="EMBL" id="KAK4543373.1"/>
    </source>
</evidence>
<dbReference type="EMBL" id="JAVFHQ010000032">
    <property type="protein sequence ID" value="KAK4543373.1"/>
    <property type="molecule type" value="Genomic_DNA"/>
</dbReference>
<organism evidence="5 6">
    <name type="scientific">Oleoguttula mirabilis</name>
    <dbReference type="NCBI Taxonomy" id="1507867"/>
    <lineage>
        <taxon>Eukaryota</taxon>
        <taxon>Fungi</taxon>
        <taxon>Dikarya</taxon>
        <taxon>Ascomycota</taxon>
        <taxon>Pezizomycotina</taxon>
        <taxon>Dothideomycetes</taxon>
        <taxon>Dothideomycetidae</taxon>
        <taxon>Mycosphaerellales</taxon>
        <taxon>Teratosphaeriaceae</taxon>
        <taxon>Oleoguttula</taxon>
    </lineage>
</organism>
<dbReference type="PANTHER" id="PTHR17178:SF0">
    <property type="entry name" value="SERGLYCIN"/>
    <property type="match status" value="1"/>
</dbReference>
<feature type="region of interest" description="Disordered" evidence="2">
    <location>
        <begin position="811"/>
        <end position="880"/>
    </location>
</feature>
<keyword evidence="1" id="KW-1015">Disulfide bond</keyword>
<keyword evidence="3" id="KW-0472">Membrane</keyword>
<accession>A0AAV9JFT3</accession>
<dbReference type="AlphaFoldDB" id="A0AAV9JFT3"/>
<feature type="domain" description="EGF-like" evidence="4">
    <location>
        <begin position="693"/>
        <end position="731"/>
    </location>
</feature>
<feature type="compositionally biased region" description="Pro residues" evidence="2">
    <location>
        <begin position="1"/>
        <end position="13"/>
    </location>
</feature>
<feature type="region of interest" description="Disordered" evidence="2">
    <location>
        <begin position="417"/>
        <end position="528"/>
    </location>
</feature>
<feature type="disulfide bond" evidence="1">
    <location>
        <begin position="721"/>
        <end position="730"/>
    </location>
</feature>
<dbReference type="PANTHER" id="PTHR17178">
    <property type="entry name" value="SECRETORY GRANULE PROTEOGLYCAN CORE PROTEIN"/>
    <property type="match status" value="1"/>
</dbReference>
<feature type="compositionally biased region" description="Pro residues" evidence="2">
    <location>
        <begin position="51"/>
        <end position="61"/>
    </location>
</feature>
<proteinExistence type="predicted"/>
<dbReference type="PROSITE" id="PS00022">
    <property type="entry name" value="EGF_1"/>
    <property type="match status" value="1"/>
</dbReference>
<reference evidence="5 6" key="1">
    <citation type="submission" date="2021-11" db="EMBL/GenBank/DDBJ databases">
        <title>Black yeast isolated from Biological Soil Crust.</title>
        <authorList>
            <person name="Kurbessoian T."/>
        </authorList>
    </citation>
    <scope>NUCLEOTIDE SEQUENCE [LARGE SCALE GENOMIC DNA]</scope>
    <source>
        <strain evidence="5 6">CCFEE 5522</strain>
    </source>
</reference>
<dbReference type="PROSITE" id="PS01186">
    <property type="entry name" value="EGF_2"/>
    <property type="match status" value="1"/>
</dbReference>
<keyword evidence="3" id="KW-0812">Transmembrane</keyword>
<protein>
    <recommendedName>
        <fullName evidence="4">EGF-like domain-containing protein</fullName>
    </recommendedName>
</protein>
<evidence type="ECO:0000256" key="2">
    <source>
        <dbReference type="SAM" id="MobiDB-lite"/>
    </source>
</evidence>
<dbReference type="CDD" id="cd00054">
    <property type="entry name" value="EGF_CA"/>
    <property type="match status" value="1"/>
</dbReference>
<feature type="compositionally biased region" description="Polar residues" evidence="2">
    <location>
        <begin position="342"/>
        <end position="356"/>
    </location>
</feature>
<feature type="region of interest" description="Disordered" evidence="2">
    <location>
        <begin position="258"/>
        <end position="282"/>
    </location>
</feature>
<evidence type="ECO:0000313" key="6">
    <source>
        <dbReference type="Proteomes" id="UP001324427"/>
    </source>
</evidence>
<dbReference type="InterPro" id="IPR000742">
    <property type="entry name" value="EGF"/>
</dbReference>
<comment type="caution">
    <text evidence="5">The sequence shown here is derived from an EMBL/GenBank/DDBJ whole genome shotgun (WGS) entry which is preliminary data.</text>
</comment>